<dbReference type="PANTHER" id="PTHR10110">
    <property type="entry name" value="SODIUM/HYDROGEN EXCHANGER"/>
    <property type="match status" value="1"/>
</dbReference>
<evidence type="ECO:0000313" key="12">
    <source>
        <dbReference type="EMBL" id="AZG77062.1"/>
    </source>
</evidence>
<keyword evidence="10" id="KW-0050">Antiport</keyword>
<dbReference type="GO" id="GO:0051453">
    <property type="term" value="P:regulation of intracellular pH"/>
    <property type="evidence" value="ECO:0007669"/>
    <property type="project" value="TreeGrafter"/>
</dbReference>
<keyword evidence="5 10" id="KW-1133">Transmembrane helix</keyword>
<accession>A0A3G8M793</accession>
<keyword evidence="4 10" id="KW-0812">Transmembrane</keyword>
<keyword evidence="2 10" id="KW-0813">Transport</keyword>
<feature type="transmembrane region" description="Helical" evidence="10">
    <location>
        <begin position="263"/>
        <end position="283"/>
    </location>
</feature>
<dbReference type="RefSeq" id="WP_124738789.1">
    <property type="nucleotide sequence ID" value="NZ_CP034086.1"/>
</dbReference>
<dbReference type="GO" id="GO:0098719">
    <property type="term" value="P:sodium ion import across plasma membrane"/>
    <property type="evidence" value="ECO:0007669"/>
    <property type="project" value="TreeGrafter"/>
</dbReference>
<dbReference type="Gene3D" id="6.10.140.1330">
    <property type="match status" value="1"/>
</dbReference>
<evidence type="ECO:0000256" key="6">
    <source>
        <dbReference type="ARBA" id="ARBA00023053"/>
    </source>
</evidence>
<keyword evidence="9 10" id="KW-0739">Sodium transport</keyword>
<keyword evidence="6 10" id="KW-0915">Sodium</keyword>
<feature type="domain" description="Cation/H+ exchanger transmembrane" evidence="11">
    <location>
        <begin position="15"/>
        <end position="405"/>
    </location>
</feature>
<keyword evidence="3" id="KW-1003">Cell membrane</keyword>
<dbReference type="GO" id="GO:0005886">
    <property type="term" value="C:plasma membrane"/>
    <property type="evidence" value="ECO:0007669"/>
    <property type="project" value="UniProtKB-SubCell"/>
</dbReference>
<dbReference type="InterPro" id="IPR018422">
    <property type="entry name" value="Cation/H_exchanger_CPA1"/>
</dbReference>
<gene>
    <name evidence="12" type="ORF">EHO51_10135</name>
</gene>
<evidence type="ECO:0000256" key="2">
    <source>
        <dbReference type="ARBA" id="ARBA00022448"/>
    </source>
</evidence>
<protein>
    <submittedName>
        <fullName evidence="12">Na+/H+ antiporter</fullName>
    </submittedName>
</protein>
<reference evidence="12 13" key="1">
    <citation type="submission" date="2018-11" db="EMBL/GenBank/DDBJ databases">
        <title>Genome squencing of methanotrophic bacteria isolated from alkaline groundwater in Korea.</title>
        <authorList>
            <person name="Nguyen L.N."/>
        </authorList>
    </citation>
    <scope>NUCLEOTIDE SEQUENCE [LARGE SCALE GENOMIC DNA]</scope>
    <source>
        <strain evidence="12 13">GW6</strain>
    </source>
</reference>
<comment type="function">
    <text evidence="10">Na(+)/H(+) antiporter that extrudes sodium in exchange for external protons.</text>
</comment>
<keyword evidence="7 10" id="KW-0406">Ion transport</keyword>
<feature type="transmembrane region" description="Helical" evidence="10">
    <location>
        <begin position="346"/>
        <end position="369"/>
    </location>
</feature>
<comment type="subcellular location">
    <subcellularLocation>
        <location evidence="10">Cell inner membrane</location>
        <topology evidence="10">Multi-pass membrane protein</topology>
    </subcellularLocation>
    <subcellularLocation>
        <location evidence="1">Cell membrane</location>
        <topology evidence="1">Multi-pass membrane protein</topology>
    </subcellularLocation>
</comment>
<feature type="transmembrane region" description="Helical" evidence="10">
    <location>
        <begin position="303"/>
        <end position="325"/>
    </location>
</feature>
<dbReference type="GO" id="GO:0015385">
    <property type="term" value="F:sodium:proton antiporter activity"/>
    <property type="evidence" value="ECO:0007669"/>
    <property type="project" value="InterPro"/>
</dbReference>
<dbReference type="Pfam" id="PF00999">
    <property type="entry name" value="Na_H_Exchanger"/>
    <property type="match status" value="1"/>
</dbReference>
<comment type="caution">
    <text evidence="10">Lacks conserved residue(s) required for the propagation of feature annotation.</text>
</comment>
<feature type="transmembrane region" description="Helical" evidence="10">
    <location>
        <begin position="55"/>
        <end position="72"/>
    </location>
</feature>
<evidence type="ECO:0000256" key="8">
    <source>
        <dbReference type="ARBA" id="ARBA00023136"/>
    </source>
</evidence>
<organism evidence="12 13">
    <name type="scientific">Methylocystis rosea</name>
    <dbReference type="NCBI Taxonomy" id="173366"/>
    <lineage>
        <taxon>Bacteria</taxon>
        <taxon>Pseudomonadati</taxon>
        <taxon>Pseudomonadota</taxon>
        <taxon>Alphaproteobacteria</taxon>
        <taxon>Hyphomicrobiales</taxon>
        <taxon>Methylocystaceae</taxon>
        <taxon>Methylocystis</taxon>
    </lineage>
</organism>
<proteinExistence type="inferred from homology"/>
<feature type="transmembrane region" description="Helical" evidence="10">
    <location>
        <begin position="84"/>
        <end position="103"/>
    </location>
</feature>
<evidence type="ECO:0000256" key="9">
    <source>
        <dbReference type="ARBA" id="ARBA00023201"/>
    </source>
</evidence>
<dbReference type="AlphaFoldDB" id="A0A3G8M793"/>
<dbReference type="GO" id="GO:0015386">
    <property type="term" value="F:potassium:proton antiporter activity"/>
    <property type="evidence" value="ECO:0007669"/>
    <property type="project" value="TreeGrafter"/>
</dbReference>
<feature type="transmembrane region" description="Helical" evidence="10">
    <location>
        <begin position="154"/>
        <end position="176"/>
    </location>
</feature>
<evidence type="ECO:0000256" key="10">
    <source>
        <dbReference type="RuleBase" id="RU366002"/>
    </source>
</evidence>
<evidence type="ECO:0000256" key="3">
    <source>
        <dbReference type="ARBA" id="ARBA00022475"/>
    </source>
</evidence>
<comment type="similarity">
    <text evidence="10">Belongs to the monovalent cation:proton antiporter 1 (CPA1) transporter (TC 2.A.36) family.</text>
</comment>
<dbReference type="NCBIfam" id="TIGR00831">
    <property type="entry name" value="a_cpa1"/>
    <property type="match status" value="1"/>
</dbReference>
<feature type="transmembrane region" description="Helical" evidence="10">
    <location>
        <begin position="182"/>
        <end position="201"/>
    </location>
</feature>
<evidence type="ECO:0000256" key="4">
    <source>
        <dbReference type="ARBA" id="ARBA00022692"/>
    </source>
</evidence>
<dbReference type="InterPro" id="IPR023298">
    <property type="entry name" value="ATPase_P-typ_TM_dom_sf"/>
</dbReference>
<dbReference type="Proteomes" id="UP000273982">
    <property type="component" value="Chromosome"/>
</dbReference>
<feature type="transmembrane region" description="Helical" evidence="10">
    <location>
        <begin position="381"/>
        <end position="404"/>
    </location>
</feature>
<feature type="transmembrane region" description="Helical" evidence="10">
    <location>
        <begin position="109"/>
        <end position="133"/>
    </location>
</feature>
<dbReference type="KEGG" id="mros:EHO51_10135"/>
<evidence type="ECO:0000313" key="13">
    <source>
        <dbReference type="Proteomes" id="UP000273982"/>
    </source>
</evidence>
<sequence>MIAGLQTLVFLLAAVAFVAFIASRSGAAAPILLVAAGVLIAVAPGVPTLVLEPQFVLLLVLPPVIYISAVNMSWREFKFNLRPILLLAVGCVVFTTISVSLATKWLLGWPLAVGFVLGAIVSPPDAVAPLAIARRMQLPRRISVILEGEGLANDATALVLYRFAVAAVSVGSFSLAQGGETFTAIIAGEIVWGIGVGWTMLRLRRFMRDPRIEITLSLITPFLAYWPPEHLGGSGVIATVATGLYISWNGPRLISAATRLQGVFFWDFFLFLIEGLVFLFTGLQAQALFARIQDHSLYELTTSAAIVSLVVIAARFVWTFPITYLPRWLIPPLARRDPSPPWQWPFIISFTGVRGIVSLAAALAIPLATADGAPFPYRDSIFFLTFCVVMVTLVFQGSALPWIIRKLGLVKTGMRERVLDRAEELRARHAAIEASSAKLARFGVENDVPEEAMNSLLAQQDYFLSRVRMKCEASEERRALTALHDEIDLQLIAEERNLINGMLREGELTDEARRRIERELDLREADVLNRKKERLG</sequence>
<evidence type="ECO:0000256" key="1">
    <source>
        <dbReference type="ARBA" id="ARBA00004651"/>
    </source>
</evidence>
<dbReference type="InterPro" id="IPR006153">
    <property type="entry name" value="Cation/H_exchanger_TM"/>
</dbReference>
<dbReference type="EMBL" id="CP034086">
    <property type="protein sequence ID" value="AZG77062.1"/>
    <property type="molecule type" value="Genomic_DNA"/>
</dbReference>
<keyword evidence="10" id="KW-0997">Cell inner membrane</keyword>
<evidence type="ECO:0000259" key="11">
    <source>
        <dbReference type="Pfam" id="PF00999"/>
    </source>
</evidence>
<dbReference type="PANTHER" id="PTHR10110:SF86">
    <property type="entry name" value="SODIUM_HYDROGEN EXCHANGER 7"/>
    <property type="match status" value="1"/>
</dbReference>
<evidence type="ECO:0000256" key="5">
    <source>
        <dbReference type="ARBA" id="ARBA00022989"/>
    </source>
</evidence>
<name>A0A3G8M793_9HYPH</name>
<dbReference type="SUPFAM" id="SSF81665">
    <property type="entry name" value="Calcium ATPase, transmembrane domain M"/>
    <property type="match status" value="1"/>
</dbReference>
<dbReference type="InterPro" id="IPR004705">
    <property type="entry name" value="Cation/H_exchanger_CPA1_bac"/>
</dbReference>
<evidence type="ECO:0000256" key="7">
    <source>
        <dbReference type="ARBA" id="ARBA00023065"/>
    </source>
</evidence>
<keyword evidence="8 10" id="KW-0472">Membrane</keyword>